<accession>A0AA37WP67</accession>
<evidence type="ECO:0000256" key="7">
    <source>
        <dbReference type="ARBA" id="ARBA00023237"/>
    </source>
</evidence>
<evidence type="ECO:0000256" key="4">
    <source>
        <dbReference type="ARBA" id="ARBA00022692"/>
    </source>
</evidence>
<evidence type="ECO:0000256" key="10">
    <source>
        <dbReference type="SAM" id="SignalP"/>
    </source>
</evidence>
<dbReference type="InterPro" id="IPR012910">
    <property type="entry name" value="Plug_dom"/>
</dbReference>
<evidence type="ECO:0000259" key="12">
    <source>
        <dbReference type="Pfam" id="PF07715"/>
    </source>
</evidence>
<evidence type="ECO:0000256" key="9">
    <source>
        <dbReference type="RuleBase" id="RU003357"/>
    </source>
</evidence>
<comment type="subcellular location">
    <subcellularLocation>
        <location evidence="1 8">Cell outer membrane</location>
        <topology evidence="1 8">Multi-pass membrane protein</topology>
    </subcellularLocation>
</comment>
<keyword evidence="14" id="KW-1185">Reference proteome</keyword>
<reference evidence="13 14" key="1">
    <citation type="journal article" date="2014" name="Int. J. Syst. Evol. Microbiol.">
        <title>Complete genome sequence of Corynebacterium casei LMG S-19264T (=DSM 44701T), isolated from a smear-ripened cheese.</title>
        <authorList>
            <consortium name="US DOE Joint Genome Institute (JGI-PGF)"/>
            <person name="Walter F."/>
            <person name="Albersmeier A."/>
            <person name="Kalinowski J."/>
            <person name="Ruckert C."/>
        </authorList>
    </citation>
    <scope>NUCLEOTIDE SEQUENCE [LARGE SCALE GENOMIC DNA]</scope>
    <source>
        <strain evidence="13 14">NBRC 110095</strain>
    </source>
</reference>
<name>A0AA37WP67_9GAMM</name>
<dbReference type="InterPro" id="IPR039426">
    <property type="entry name" value="TonB-dep_rcpt-like"/>
</dbReference>
<keyword evidence="4 8" id="KW-0812">Transmembrane</keyword>
<organism evidence="13 14">
    <name type="scientific">Marinibactrum halimedae</name>
    <dbReference type="NCBI Taxonomy" id="1444977"/>
    <lineage>
        <taxon>Bacteria</taxon>
        <taxon>Pseudomonadati</taxon>
        <taxon>Pseudomonadota</taxon>
        <taxon>Gammaproteobacteria</taxon>
        <taxon>Cellvibrionales</taxon>
        <taxon>Cellvibrionaceae</taxon>
        <taxon>Marinibactrum</taxon>
    </lineage>
</organism>
<evidence type="ECO:0000256" key="3">
    <source>
        <dbReference type="ARBA" id="ARBA00022452"/>
    </source>
</evidence>
<keyword evidence="10" id="KW-0732">Signal</keyword>
<evidence type="ECO:0000259" key="11">
    <source>
        <dbReference type="Pfam" id="PF00593"/>
    </source>
</evidence>
<keyword evidence="6 8" id="KW-0472">Membrane</keyword>
<dbReference type="EMBL" id="BSPD01000062">
    <property type="protein sequence ID" value="GLS26931.1"/>
    <property type="molecule type" value="Genomic_DNA"/>
</dbReference>
<protein>
    <submittedName>
        <fullName evidence="13">TonB-dependent receptor</fullName>
    </submittedName>
</protein>
<comment type="caution">
    <text evidence="13">The sequence shown here is derived from an EMBL/GenBank/DDBJ whole genome shotgun (WGS) entry which is preliminary data.</text>
</comment>
<keyword evidence="13" id="KW-0675">Receptor</keyword>
<dbReference type="PANTHER" id="PTHR47234:SF2">
    <property type="entry name" value="TONB-DEPENDENT RECEPTOR"/>
    <property type="match status" value="1"/>
</dbReference>
<dbReference type="PANTHER" id="PTHR47234">
    <property type="match status" value="1"/>
</dbReference>
<evidence type="ECO:0000256" key="8">
    <source>
        <dbReference type="PROSITE-ProRule" id="PRU01360"/>
    </source>
</evidence>
<dbReference type="Pfam" id="PF07715">
    <property type="entry name" value="Plug"/>
    <property type="match status" value="1"/>
</dbReference>
<evidence type="ECO:0000313" key="14">
    <source>
        <dbReference type="Proteomes" id="UP001156870"/>
    </source>
</evidence>
<evidence type="ECO:0000256" key="1">
    <source>
        <dbReference type="ARBA" id="ARBA00004571"/>
    </source>
</evidence>
<dbReference type="Gene3D" id="2.170.130.10">
    <property type="entry name" value="TonB-dependent receptor, plug domain"/>
    <property type="match status" value="1"/>
</dbReference>
<feature type="domain" description="TonB-dependent receptor plug" evidence="12">
    <location>
        <begin position="52"/>
        <end position="161"/>
    </location>
</feature>
<dbReference type="AlphaFoldDB" id="A0AA37WP67"/>
<dbReference type="InterPro" id="IPR037066">
    <property type="entry name" value="Plug_dom_sf"/>
</dbReference>
<keyword evidence="7 8" id="KW-0998">Cell outer membrane</keyword>
<dbReference type="SUPFAM" id="SSF56935">
    <property type="entry name" value="Porins"/>
    <property type="match status" value="1"/>
</dbReference>
<dbReference type="Proteomes" id="UP001156870">
    <property type="component" value="Unassembled WGS sequence"/>
</dbReference>
<feature type="chain" id="PRO_5041351041" evidence="10">
    <location>
        <begin position="29"/>
        <end position="916"/>
    </location>
</feature>
<gene>
    <name evidence="13" type="primary">btuB_5</name>
    <name evidence="13" type="ORF">GCM10007877_26500</name>
</gene>
<feature type="signal peptide" evidence="10">
    <location>
        <begin position="1"/>
        <end position="28"/>
    </location>
</feature>
<evidence type="ECO:0000256" key="5">
    <source>
        <dbReference type="ARBA" id="ARBA00023077"/>
    </source>
</evidence>
<proteinExistence type="inferred from homology"/>
<evidence type="ECO:0000313" key="13">
    <source>
        <dbReference type="EMBL" id="GLS26931.1"/>
    </source>
</evidence>
<keyword evidence="2 8" id="KW-0813">Transport</keyword>
<dbReference type="InterPro" id="IPR000531">
    <property type="entry name" value="Beta-barrel_TonB"/>
</dbReference>
<dbReference type="RefSeq" id="WP_232593536.1">
    <property type="nucleotide sequence ID" value="NZ_BSPD01000062.1"/>
</dbReference>
<evidence type="ECO:0000256" key="6">
    <source>
        <dbReference type="ARBA" id="ARBA00023136"/>
    </source>
</evidence>
<feature type="domain" description="TonB-dependent receptor-like beta-barrel" evidence="11">
    <location>
        <begin position="380"/>
        <end position="876"/>
    </location>
</feature>
<dbReference type="Gene3D" id="2.40.170.20">
    <property type="entry name" value="TonB-dependent receptor, beta-barrel domain"/>
    <property type="match status" value="1"/>
</dbReference>
<dbReference type="GO" id="GO:0009279">
    <property type="term" value="C:cell outer membrane"/>
    <property type="evidence" value="ECO:0007669"/>
    <property type="project" value="UniProtKB-SubCell"/>
</dbReference>
<keyword evidence="3 8" id="KW-1134">Transmembrane beta strand</keyword>
<sequence>MFKKSHIAVAVAATLGTASLGMSSTVFAQKEQLVEEIVVTGSAIPRKDLDGALPVQTFSELQIKQSGVTNAADLVADMPAMQNMVTASDSVGGTGGGVRTADLRSIGSQYTLSLMNGRRIASYGSGSSIDISNIPLSAVERVEVLTDGASALYGSDAIAGVLNFILKDEVDETTIVARMDSPEESGGEKQNLSITTGFGNFDSDGFSAVFSYSHESQEQLAATDRDFARTGIVPMGSNEEGDLYFFRGSVNSIPGNARVRYNDANGEQQERIFNPYATENGSCPEQTFPLGTQCAFDFTSTIEIIPETERDNFFASGKLRITDEMTAFATASYGKNEMIARIAPYPTGYVPLPVDSDVVVSEILPHLTEEERAGLTQVHGRWRALPAENRTTEYITESLSLVSGVRGTFDDVNYEAALNYSESNQEQNYPTGWLYRESFVDLVSSGGVNIFAGQEDFSDEDRAALSDVVYRGNWDNTEVSQIGFDARASKPMFEISGGEVFAAVGMDYRSTNYLREVASANANEELLFLDRDTPYELNREQYGVFTEVVVPVLDNVEVTASLRYDVLGAVKDENNGRTVNDTEGDYTYKVTTRWDATDTLSLRASVGTGFKAPSMLQIGEPPRTPFGVTSASWECPFEAGDELAQYCLTGRTQYGVFREGNEDLDPERSQQFSAGFVYTPNADFSMTVDYWKLELEDTVEYLTQAQIFNNPDVYRHLFTSRTNLATGEEELAIIQQAVNVGEREASGVDYQFEYVQDFGELQLTSRLNGTYFIESESSLTGSSLGRFGDDNDVVFRNKARLSFTAEHGNFTHVVGMSYQSGYTDALASLTLIRPDGSSGSGGDAQLEVPSYTLLDYQTSYSFADLGLDLTFGINNLADEEPPLSLRNGGAGHQVGWDPRYNDAYGRTFYLQAQYSF</sequence>
<comment type="similarity">
    <text evidence="8 9">Belongs to the TonB-dependent receptor family.</text>
</comment>
<keyword evidence="5 9" id="KW-0798">TonB box</keyword>
<evidence type="ECO:0000256" key="2">
    <source>
        <dbReference type="ARBA" id="ARBA00022448"/>
    </source>
</evidence>
<dbReference type="PROSITE" id="PS52016">
    <property type="entry name" value="TONB_DEPENDENT_REC_3"/>
    <property type="match status" value="1"/>
</dbReference>
<dbReference type="InterPro" id="IPR036942">
    <property type="entry name" value="Beta-barrel_TonB_sf"/>
</dbReference>
<dbReference type="Pfam" id="PF00593">
    <property type="entry name" value="TonB_dep_Rec_b-barrel"/>
    <property type="match status" value="1"/>
</dbReference>